<reference evidence="1" key="1">
    <citation type="submission" date="2022-09" db="EMBL/GenBank/DDBJ databases">
        <title>A Global Phylogenomic Analysis of the Shiitake Genus Lentinula.</title>
        <authorList>
            <consortium name="DOE Joint Genome Institute"/>
            <person name="Sierra-Patev S."/>
            <person name="Min B."/>
            <person name="Naranjo-Ortiz M."/>
            <person name="Looney B."/>
            <person name="Konkel Z."/>
            <person name="Slot J.C."/>
            <person name="Sakamoto Y."/>
            <person name="Steenwyk J.L."/>
            <person name="Rokas A."/>
            <person name="Carro J."/>
            <person name="Camarero S."/>
            <person name="Ferreira P."/>
            <person name="Molpeceres G."/>
            <person name="Ruiz-Duenas F.J."/>
            <person name="Serrano A."/>
            <person name="Henrissat B."/>
            <person name="Drula E."/>
            <person name="Hughes K.W."/>
            <person name="Mata J.L."/>
            <person name="Ishikawa N.K."/>
            <person name="Vargas-Isla R."/>
            <person name="Ushijima S."/>
            <person name="Smith C.A."/>
            <person name="Ahrendt S."/>
            <person name="Andreopoulos W."/>
            <person name="He G."/>
            <person name="Labutti K."/>
            <person name="Lipzen A."/>
            <person name="Ng V."/>
            <person name="Riley R."/>
            <person name="Sandor L."/>
            <person name="Barry K."/>
            <person name="Martinez A.T."/>
            <person name="Xiao Y."/>
            <person name="Gibbons J.G."/>
            <person name="Terashima K."/>
            <person name="Grigoriev I.V."/>
            <person name="Hibbett D.S."/>
        </authorList>
    </citation>
    <scope>NUCLEOTIDE SEQUENCE</scope>
    <source>
        <strain evidence="1">TMI1499</strain>
    </source>
</reference>
<protein>
    <submittedName>
        <fullName evidence="1">Uncharacterized protein</fullName>
    </submittedName>
</protein>
<evidence type="ECO:0000313" key="2">
    <source>
        <dbReference type="Proteomes" id="UP001163835"/>
    </source>
</evidence>
<gene>
    <name evidence="1" type="ORF">F5876DRAFT_86417</name>
</gene>
<sequence length="333" mass="37020">MNSLILVTGGTGFLGSHVVAQLLEKGYRVRSAARSATKQRKIFPDNPNLEVVEIPTLTSDYTESLKGVDAVIHIAAQLFAKTNSVDEIYEAACDGTINIVHQSIDAGVKKIIITGTFASLFDSQAFIYISHRSIWHRAETFHRDQPLMAAYQESKTLASKRVWEVAEKHPDVDFTILLPTLIFGPHVPNFPVTNAQTSIGSNFNLIKIITTGTDAYPTFPHGHLVDVRDIARAHVAALSVPPIPGRKKRFIISNTTFKWKDVADLIRRERPELAHRLPKEDIVPPRQSDAPLDTSFAAKVLGLKEYIPWEETVLAGVDVQTAWEKRKDLLSSI</sequence>
<proteinExistence type="predicted"/>
<name>A0ACC1UBI2_9AGAR</name>
<organism evidence="1 2">
    <name type="scientific">Lentinula aff. lateritia</name>
    <dbReference type="NCBI Taxonomy" id="2804960"/>
    <lineage>
        <taxon>Eukaryota</taxon>
        <taxon>Fungi</taxon>
        <taxon>Dikarya</taxon>
        <taxon>Basidiomycota</taxon>
        <taxon>Agaricomycotina</taxon>
        <taxon>Agaricomycetes</taxon>
        <taxon>Agaricomycetidae</taxon>
        <taxon>Agaricales</taxon>
        <taxon>Marasmiineae</taxon>
        <taxon>Omphalotaceae</taxon>
        <taxon>Lentinula</taxon>
    </lineage>
</organism>
<dbReference type="EMBL" id="MU794967">
    <property type="protein sequence ID" value="KAJ3814482.1"/>
    <property type="molecule type" value="Genomic_DNA"/>
</dbReference>
<accession>A0ACC1UBI2</accession>
<comment type="caution">
    <text evidence="1">The sequence shown here is derived from an EMBL/GenBank/DDBJ whole genome shotgun (WGS) entry which is preliminary data.</text>
</comment>
<keyword evidence="2" id="KW-1185">Reference proteome</keyword>
<evidence type="ECO:0000313" key="1">
    <source>
        <dbReference type="EMBL" id="KAJ3814482.1"/>
    </source>
</evidence>
<dbReference type="Proteomes" id="UP001163835">
    <property type="component" value="Unassembled WGS sequence"/>
</dbReference>